<dbReference type="EMBL" id="CADIKB010000001">
    <property type="protein sequence ID" value="CAB3643898.1"/>
    <property type="molecule type" value="Genomic_DNA"/>
</dbReference>
<dbReference type="SUPFAM" id="SSF54292">
    <property type="entry name" value="2Fe-2S ferredoxin-like"/>
    <property type="match status" value="1"/>
</dbReference>
<evidence type="ECO:0000256" key="1">
    <source>
        <dbReference type="ARBA" id="ARBA00023002"/>
    </source>
</evidence>
<proteinExistence type="predicted"/>
<evidence type="ECO:0000313" key="4">
    <source>
        <dbReference type="EMBL" id="CAB3643898.1"/>
    </source>
</evidence>
<evidence type="ECO:0000256" key="2">
    <source>
        <dbReference type="SAM" id="MobiDB-lite"/>
    </source>
</evidence>
<dbReference type="GO" id="GO:0016491">
    <property type="term" value="F:oxidoreductase activity"/>
    <property type="evidence" value="ECO:0007669"/>
    <property type="project" value="UniProtKB-KW"/>
</dbReference>
<dbReference type="GO" id="GO:0051536">
    <property type="term" value="F:iron-sulfur cluster binding"/>
    <property type="evidence" value="ECO:0007669"/>
    <property type="project" value="InterPro"/>
</dbReference>
<name>A0A6J4ZVF6_9BURK</name>
<dbReference type="PROSITE" id="PS51085">
    <property type="entry name" value="2FE2S_FER_2"/>
    <property type="match status" value="1"/>
</dbReference>
<dbReference type="AlphaFoldDB" id="A0A6J4ZVF6"/>
<evidence type="ECO:0000259" key="3">
    <source>
        <dbReference type="PROSITE" id="PS51085"/>
    </source>
</evidence>
<feature type="region of interest" description="Disordered" evidence="2">
    <location>
        <begin position="104"/>
        <end position="127"/>
    </location>
</feature>
<keyword evidence="1" id="KW-0560">Oxidoreductase</keyword>
<dbReference type="InterPro" id="IPR036010">
    <property type="entry name" value="2Fe-2S_ferredoxin-like_sf"/>
</dbReference>
<protein>
    <recommendedName>
        <fullName evidence="3">2Fe-2S ferredoxin-type domain-containing protein</fullName>
    </recommendedName>
</protein>
<accession>A0A6J4ZVF6</accession>
<reference evidence="4 5" key="1">
    <citation type="submission" date="2020-04" db="EMBL/GenBank/DDBJ databases">
        <authorList>
            <person name="De Canck E."/>
        </authorList>
    </citation>
    <scope>NUCLEOTIDE SEQUENCE [LARGE SCALE GENOMIC DNA]</scope>
    <source>
        <strain evidence="4 5">LMG 22037</strain>
    </source>
</reference>
<dbReference type="InterPro" id="IPR001041">
    <property type="entry name" value="2Fe-2S_ferredoxin-type"/>
</dbReference>
<sequence length="127" mass="13300">MTIRSTDTPAHTLFKPLPGAQGASAANVAIWFNDRPLSVPGGRSVAAALLAAGIARFRATPVSGAPRAPFCMMGACFECLVEIDGVPSRQACMVEVKAGMRIRSQEGARDLPPTNLADALQENAHGR</sequence>
<feature type="domain" description="2Fe-2S ferredoxin-type" evidence="3">
    <location>
        <begin position="26"/>
        <end position="108"/>
    </location>
</feature>
<gene>
    <name evidence="4" type="ORF">LMG22037_00539</name>
</gene>
<dbReference type="Pfam" id="PF13510">
    <property type="entry name" value="Fer2_4"/>
    <property type="match status" value="1"/>
</dbReference>
<dbReference type="Proteomes" id="UP000494249">
    <property type="component" value="Unassembled WGS sequence"/>
</dbReference>
<organism evidence="4 5">
    <name type="scientific">Paraburkholderia phenoliruptrix</name>
    <dbReference type="NCBI Taxonomy" id="252970"/>
    <lineage>
        <taxon>Bacteria</taxon>
        <taxon>Pseudomonadati</taxon>
        <taxon>Pseudomonadota</taxon>
        <taxon>Betaproteobacteria</taxon>
        <taxon>Burkholderiales</taxon>
        <taxon>Burkholderiaceae</taxon>
        <taxon>Paraburkholderia</taxon>
    </lineage>
</organism>
<evidence type="ECO:0000313" key="5">
    <source>
        <dbReference type="Proteomes" id="UP000494249"/>
    </source>
</evidence>
<dbReference type="Gene3D" id="3.10.20.440">
    <property type="entry name" value="2Fe-2S iron-sulphur cluster binding domain, sarcosine oxidase, alpha subunit, N-terminal domain"/>
    <property type="match status" value="1"/>
</dbReference>
<dbReference type="InterPro" id="IPR042204">
    <property type="entry name" value="2Fe-2S-bd_N"/>
</dbReference>
<dbReference type="RefSeq" id="WP_013590425.1">
    <property type="nucleotide sequence ID" value="NZ_CADFGL010000001.1"/>
</dbReference>